<evidence type="ECO:0000313" key="14">
    <source>
        <dbReference type="EMBL" id="AFZ70424.1"/>
    </source>
</evidence>
<dbReference type="InterPro" id="IPR050072">
    <property type="entry name" value="Peptidase_M20A"/>
</dbReference>
<dbReference type="InterPro" id="IPR002933">
    <property type="entry name" value="Peptidase_M20"/>
</dbReference>
<comment type="catalytic activity">
    <reaction evidence="12">
        <text>N-succinyl-(2S,6S)-2,6-diaminopimelate + H2O = (2S,6S)-2,6-diaminopimelate + succinate</text>
        <dbReference type="Rhea" id="RHEA:22608"/>
        <dbReference type="ChEBI" id="CHEBI:15377"/>
        <dbReference type="ChEBI" id="CHEBI:30031"/>
        <dbReference type="ChEBI" id="CHEBI:57609"/>
        <dbReference type="ChEBI" id="CHEBI:58087"/>
        <dbReference type="EC" id="3.5.1.18"/>
    </reaction>
</comment>
<dbReference type="KEGG" id="clg:Calag_0675"/>
<dbReference type="SUPFAM" id="SSF55031">
    <property type="entry name" value="Bacterial exopeptidase dimerisation domain"/>
    <property type="match status" value="1"/>
</dbReference>
<evidence type="ECO:0000259" key="13">
    <source>
        <dbReference type="Pfam" id="PF07687"/>
    </source>
</evidence>
<evidence type="ECO:0000256" key="5">
    <source>
        <dbReference type="ARBA" id="ARBA00011921"/>
    </source>
</evidence>
<dbReference type="SUPFAM" id="SSF53187">
    <property type="entry name" value="Zn-dependent exopeptidases"/>
    <property type="match status" value="1"/>
</dbReference>
<dbReference type="NCBIfam" id="TIGR01910">
    <property type="entry name" value="DapE-ArgE"/>
    <property type="match status" value="1"/>
</dbReference>
<name>L0AAG8_CALLD</name>
<dbReference type="STRING" id="1056495.Calag_0675"/>
<evidence type="ECO:0000256" key="8">
    <source>
        <dbReference type="ARBA" id="ARBA00022723"/>
    </source>
</evidence>
<evidence type="ECO:0000256" key="6">
    <source>
        <dbReference type="ARBA" id="ARBA00016853"/>
    </source>
</evidence>
<proteinExistence type="inferred from homology"/>
<dbReference type="GO" id="GO:0009014">
    <property type="term" value="F:succinyl-diaminopimelate desuccinylase activity"/>
    <property type="evidence" value="ECO:0007669"/>
    <property type="project" value="UniProtKB-EC"/>
</dbReference>
<reference evidence="15" key="1">
    <citation type="submission" date="2012-03" db="EMBL/GenBank/DDBJ databases">
        <title>Complete genome of Caldisphaera lagunensis DSM 15908.</title>
        <authorList>
            <person name="Lucas S."/>
            <person name="Copeland A."/>
            <person name="Lapidus A."/>
            <person name="Glavina del Rio T."/>
            <person name="Dalin E."/>
            <person name="Tice H."/>
            <person name="Bruce D."/>
            <person name="Goodwin L."/>
            <person name="Pitluck S."/>
            <person name="Peters L."/>
            <person name="Mikhailova N."/>
            <person name="Teshima H."/>
            <person name="Kyrpides N."/>
            <person name="Mavromatis K."/>
            <person name="Ivanova N."/>
            <person name="Brettin T."/>
            <person name="Detter J.C."/>
            <person name="Han C."/>
            <person name="Larimer F."/>
            <person name="Land M."/>
            <person name="Hauser L."/>
            <person name="Markowitz V."/>
            <person name="Cheng J.-F."/>
            <person name="Hugenholtz P."/>
            <person name="Woyke T."/>
            <person name="Wu D."/>
            <person name="Spring S."/>
            <person name="Schroeder M."/>
            <person name="Brambilla E."/>
            <person name="Klenk H.-P."/>
            <person name="Eisen J.A."/>
        </authorList>
    </citation>
    <scope>NUCLEOTIDE SEQUENCE [LARGE SCALE GENOMIC DNA]</scope>
    <source>
        <strain evidence="15">DSM 15908 / JCM 11604 / IC-154</strain>
    </source>
</reference>
<evidence type="ECO:0000256" key="9">
    <source>
        <dbReference type="ARBA" id="ARBA00022801"/>
    </source>
</evidence>
<dbReference type="Gene3D" id="3.30.70.360">
    <property type="match status" value="1"/>
</dbReference>
<dbReference type="RefSeq" id="WP_015232322.1">
    <property type="nucleotide sequence ID" value="NC_019791.1"/>
</dbReference>
<accession>L0AAG8</accession>
<dbReference type="Proteomes" id="UP000010469">
    <property type="component" value="Chromosome"/>
</dbReference>
<dbReference type="Pfam" id="PF07687">
    <property type="entry name" value="M20_dimer"/>
    <property type="match status" value="1"/>
</dbReference>
<gene>
    <name evidence="14" type="ordered locus">Calag_0675</name>
</gene>
<dbReference type="InterPro" id="IPR036264">
    <property type="entry name" value="Bact_exopeptidase_dim_dom"/>
</dbReference>
<sequence length="411" mass="45108">MNEDFVVKVTSDLIKINSQNPPGHTNEVVNYIKDLLSIHGIKYEIHEFEANKPNLIAKIGNGSPTLILNGHMDVVPPGDESKWIYPPFSGKIVDDKIFGRGATDMKGGLATILVSTLELSDLIEKNNGSLVFIASADEEVGGHAGMQGLVENNLIKGDAALIAEPSGYNRVSIGEKGLCQTKIVTRGLPSHGSMPILGDNAILKMYKAINLVKEGVEELNSKIVIPEDVSIAIKETANTYETIIKEKKLNLSVADIENQIKTISFNPGVIRGGTKINVVPDYCELELDMRIPPGCLCENVRNYIKNKLNNVAEIYPIDTSNANFTSLNEKIVKTALNSIEKILGKNADLHIETGATDGRYLRNIGIPTIIYGPGELFLAHAYNEYVKINDLKMALRITEDIIKEYLNLKTR</sequence>
<dbReference type="EMBL" id="CP003378">
    <property type="protein sequence ID" value="AFZ70424.1"/>
    <property type="molecule type" value="Genomic_DNA"/>
</dbReference>
<comment type="cofactor">
    <cofactor evidence="2">
        <name>Zn(2+)</name>
        <dbReference type="ChEBI" id="CHEBI:29105"/>
    </cofactor>
</comment>
<keyword evidence="10" id="KW-0862">Zinc</keyword>
<organism evidence="14 15">
    <name type="scientific">Caldisphaera lagunensis (strain DSM 15908 / JCM 11604 / ANMR 0165 / IC-154)</name>
    <dbReference type="NCBI Taxonomy" id="1056495"/>
    <lineage>
        <taxon>Archaea</taxon>
        <taxon>Thermoproteota</taxon>
        <taxon>Thermoprotei</taxon>
        <taxon>Acidilobales</taxon>
        <taxon>Caldisphaeraceae</taxon>
        <taxon>Caldisphaera</taxon>
    </lineage>
</organism>
<dbReference type="Gene3D" id="3.40.630.10">
    <property type="entry name" value="Zn peptidases"/>
    <property type="match status" value="2"/>
</dbReference>
<dbReference type="OrthoDB" id="24854at2157"/>
<evidence type="ECO:0000256" key="2">
    <source>
        <dbReference type="ARBA" id="ARBA00001947"/>
    </source>
</evidence>
<dbReference type="InterPro" id="IPR001261">
    <property type="entry name" value="ArgE/DapE_CS"/>
</dbReference>
<comment type="cofactor">
    <cofactor evidence="1">
        <name>Co(2+)</name>
        <dbReference type="ChEBI" id="CHEBI:48828"/>
    </cofactor>
</comment>
<dbReference type="PANTHER" id="PTHR43808">
    <property type="entry name" value="ACETYLORNITHINE DEACETYLASE"/>
    <property type="match status" value="1"/>
</dbReference>
<dbReference type="HOGENOM" id="CLU_021802_2_2_2"/>
<keyword evidence="7" id="KW-0028">Amino-acid biosynthesis</keyword>
<dbReference type="InterPro" id="IPR011650">
    <property type="entry name" value="Peptidase_M20_dimer"/>
</dbReference>
<evidence type="ECO:0000256" key="1">
    <source>
        <dbReference type="ARBA" id="ARBA00001941"/>
    </source>
</evidence>
<evidence type="ECO:0000256" key="12">
    <source>
        <dbReference type="ARBA" id="ARBA00051301"/>
    </source>
</evidence>
<protein>
    <recommendedName>
        <fullName evidence="6">Probable succinyl-diaminopimelate desuccinylase</fullName>
        <ecNumber evidence="5">3.5.1.18</ecNumber>
    </recommendedName>
</protein>
<dbReference type="GO" id="GO:0009089">
    <property type="term" value="P:lysine biosynthetic process via diaminopimelate"/>
    <property type="evidence" value="ECO:0007669"/>
    <property type="project" value="UniProtKB-UniPathway"/>
</dbReference>
<dbReference type="InterPro" id="IPR010182">
    <property type="entry name" value="ArgE/DapE"/>
</dbReference>
<keyword evidence="8" id="KW-0479">Metal-binding</keyword>
<dbReference type="eggNOG" id="arCOG01107">
    <property type="taxonomic scope" value="Archaea"/>
</dbReference>
<dbReference type="PROSITE" id="PS00759">
    <property type="entry name" value="ARGE_DAPE_CPG2_2"/>
    <property type="match status" value="1"/>
</dbReference>
<evidence type="ECO:0000256" key="3">
    <source>
        <dbReference type="ARBA" id="ARBA00005130"/>
    </source>
</evidence>
<dbReference type="AlphaFoldDB" id="L0AAG8"/>
<dbReference type="GO" id="GO:0046872">
    <property type="term" value="F:metal ion binding"/>
    <property type="evidence" value="ECO:0007669"/>
    <property type="project" value="UniProtKB-KW"/>
</dbReference>
<comment type="similarity">
    <text evidence="4">Belongs to the peptidase M20A family.</text>
</comment>
<keyword evidence="11" id="KW-0170">Cobalt</keyword>
<comment type="pathway">
    <text evidence="3">Amino-acid biosynthesis; L-lysine biosynthesis via DAP pathway; LL-2,6-diaminopimelate from (S)-tetrahydrodipicolinate (succinylase route): step 3/3.</text>
</comment>
<feature type="domain" description="Peptidase M20 dimerisation" evidence="13">
    <location>
        <begin position="173"/>
        <end position="314"/>
    </location>
</feature>
<evidence type="ECO:0000313" key="15">
    <source>
        <dbReference type="Proteomes" id="UP000010469"/>
    </source>
</evidence>
<keyword evidence="9" id="KW-0378">Hydrolase</keyword>
<evidence type="ECO:0000256" key="10">
    <source>
        <dbReference type="ARBA" id="ARBA00022833"/>
    </source>
</evidence>
<evidence type="ECO:0000256" key="11">
    <source>
        <dbReference type="ARBA" id="ARBA00023285"/>
    </source>
</evidence>
<dbReference type="InParanoid" id="L0AAG8"/>
<dbReference type="GeneID" id="14211935"/>
<evidence type="ECO:0000256" key="7">
    <source>
        <dbReference type="ARBA" id="ARBA00022605"/>
    </source>
</evidence>
<dbReference type="PANTHER" id="PTHR43808:SF8">
    <property type="entry name" value="PEPTIDASE M20 DIMERISATION DOMAIN-CONTAINING PROTEIN"/>
    <property type="match status" value="1"/>
</dbReference>
<dbReference type="Pfam" id="PF01546">
    <property type="entry name" value="Peptidase_M20"/>
    <property type="match status" value="1"/>
</dbReference>
<dbReference type="EC" id="3.5.1.18" evidence="5"/>
<dbReference type="NCBIfam" id="NF006399">
    <property type="entry name" value="PRK08651.1-2"/>
    <property type="match status" value="1"/>
</dbReference>
<evidence type="ECO:0000256" key="4">
    <source>
        <dbReference type="ARBA" id="ARBA00006247"/>
    </source>
</evidence>
<keyword evidence="15" id="KW-1185">Reference proteome</keyword>
<dbReference type="UniPathway" id="UPA00034">
    <property type="reaction ID" value="UER00021"/>
</dbReference>